<dbReference type="InterPro" id="IPR036390">
    <property type="entry name" value="WH_DNA-bd_sf"/>
</dbReference>
<dbReference type="InterPro" id="IPR036388">
    <property type="entry name" value="WH-like_DNA-bd_sf"/>
</dbReference>
<proteinExistence type="inferred from homology"/>
<dbReference type="PANTHER" id="PTHR13149">
    <property type="entry name" value="VACUOLAR PROTEIN SORTING-ASSOCIATED PROTEIN VPS25"/>
    <property type="match status" value="1"/>
</dbReference>
<keyword evidence="4" id="KW-0653">Protein transport</keyword>
<evidence type="ECO:0000256" key="4">
    <source>
        <dbReference type="ARBA" id="ARBA00022927"/>
    </source>
</evidence>
<evidence type="ECO:0000256" key="3">
    <source>
        <dbReference type="ARBA" id="ARBA00022448"/>
    </source>
</evidence>
<evidence type="ECO:0000256" key="1">
    <source>
        <dbReference type="ARBA" id="ARBA00009674"/>
    </source>
</evidence>
<evidence type="ECO:0000256" key="2">
    <source>
        <dbReference type="ARBA" id="ARBA00017934"/>
    </source>
</evidence>
<gene>
    <name evidence="7" type="primary">LOC106460468</name>
</gene>
<dbReference type="Gene3D" id="1.10.10.10">
    <property type="entry name" value="Winged helix-like DNA-binding domain superfamily/Winged helix DNA-binding domain"/>
    <property type="match status" value="1"/>
</dbReference>
<evidence type="ECO:0000313" key="6">
    <source>
        <dbReference type="Proteomes" id="UP000694941"/>
    </source>
</evidence>
<dbReference type="GeneID" id="106460468"/>
<dbReference type="SUPFAM" id="SSF46785">
    <property type="entry name" value="Winged helix' DNA-binding domain"/>
    <property type="match status" value="2"/>
</dbReference>
<dbReference type="InterPro" id="IPR014041">
    <property type="entry name" value="ESCRT-II_cplx_Vps25-sub_N"/>
</dbReference>
<evidence type="ECO:0000313" key="7">
    <source>
        <dbReference type="RefSeq" id="XP_013775618.1"/>
    </source>
</evidence>
<keyword evidence="3" id="KW-0813">Transport</keyword>
<protein>
    <recommendedName>
        <fullName evidence="2">Vacuolar protein-sorting-associated protein 25</fullName>
    </recommendedName>
    <alternativeName>
        <fullName evidence="5">ESCRT-II complex subunit VPS25</fullName>
    </alternativeName>
</protein>
<comment type="similarity">
    <text evidence="1">Belongs to the VPS25 family.</text>
</comment>
<evidence type="ECO:0000256" key="5">
    <source>
        <dbReference type="ARBA" id="ARBA00030094"/>
    </source>
</evidence>
<dbReference type="Proteomes" id="UP000694941">
    <property type="component" value="Unplaced"/>
</dbReference>
<name>A0ABM1B668_LIMPO</name>
<dbReference type="InterPro" id="IPR008570">
    <property type="entry name" value="ESCRT-II_cplx_Vps25-sub"/>
</dbReference>
<sequence>MAEFDWPWQYNFPPFFTLQPNLATREKQLEAWRHLILEYHRAHKMHTLDITEAQNSPLFYNKSLKRKLSVETIFVVLEDLRKRGHLEWLDKQHQRCYVYWRTLEEWGKLIYKWASKNGMVNTVCTLYELTNGDDTRDEEFHGLEMDVLKKALQALENEGRAELIFFDENEGVKFF</sequence>
<accession>A0ABM1B668</accession>
<dbReference type="RefSeq" id="XP_013775618.1">
    <property type="nucleotide sequence ID" value="XM_013920164.2"/>
</dbReference>
<organism evidence="6 7">
    <name type="scientific">Limulus polyphemus</name>
    <name type="common">Atlantic horseshoe crab</name>
    <dbReference type="NCBI Taxonomy" id="6850"/>
    <lineage>
        <taxon>Eukaryota</taxon>
        <taxon>Metazoa</taxon>
        <taxon>Ecdysozoa</taxon>
        <taxon>Arthropoda</taxon>
        <taxon>Chelicerata</taxon>
        <taxon>Merostomata</taxon>
        <taxon>Xiphosura</taxon>
        <taxon>Limulidae</taxon>
        <taxon>Limulus</taxon>
    </lineage>
</organism>
<dbReference type="PANTHER" id="PTHR13149:SF0">
    <property type="entry name" value="VACUOLAR PROTEIN-SORTING-ASSOCIATED PROTEIN 25"/>
    <property type="match status" value="1"/>
</dbReference>
<reference evidence="7" key="1">
    <citation type="submission" date="2025-08" db="UniProtKB">
        <authorList>
            <consortium name="RefSeq"/>
        </authorList>
    </citation>
    <scope>IDENTIFICATION</scope>
    <source>
        <tissue evidence="7">Muscle</tissue>
    </source>
</reference>
<keyword evidence="6" id="KW-1185">Reference proteome</keyword>
<dbReference type="Pfam" id="PF05871">
    <property type="entry name" value="ESCRT-II"/>
    <property type="match status" value="1"/>
</dbReference>
<dbReference type="Gene3D" id="1.10.10.570">
    <property type="entry name" value="Winged helix' DNA-binding domain. Chain C. Domain 1"/>
    <property type="match status" value="1"/>
</dbReference>